<evidence type="ECO:0000313" key="2">
    <source>
        <dbReference type="Proteomes" id="UP000254968"/>
    </source>
</evidence>
<accession>A0A378HYT3</accession>
<protein>
    <submittedName>
        <fullName evidence="1">Uncharacterized protein</fullName>
    </submittedName>
</protein>
<dbReference type="AlphaFoldDB" id="A0A378HYT3"/>
<sequence length="445" mass="50160">MKSLIIDWDFPPKDIDKVFPALLSSDYKIILTSAFKDSETIKAELEEKNLYPKGDLIKKLAIQSLEPLQQKTDQRKEAANGQEKLVKSYLKEPANKQDKITFISSNIQARLKVKSLDIPVSAAPPVLSASATNPEPSNLRPYQTTPNRFLMRDAQRILPSTGNTFASNSSQGVYKLAEAGDRSAVWYAKERDTSKLTRVQLEVFVSETLRLFLGPHLPQSSYMFSDDKQSVYALSKESEGFQNLNQAESRALLEQQGFKGVLPTLFLCMFLEEADLRTDNLGVDTQGHFIKIDNDGALASLVFALTGQAANNYSFTADDLNNPHRPKHFDAASWQTTIFNHDSLTTAENKLELYALWQQMLQNQDKFFKLIEDTIEDVPTKQKLIEKMTNKFQALAQMLQTHPEYNQFLTSQTQQTYPSVTIKSALNSIKQEPDNVTPSQNISGM</sequence>
<keyword evidence="2" id="KW-1185">Reference proteome</keyword>
<dbReference type="OrthoDB" id="5660230at2"/>
<organism evidence="1 2">
    <name type="scientific">Legionella beliardensis</name>
    <dbReference type="NCBI Taxonomy" id="91822"/>
    <lineage>
        <taxon>Bacteria</taxon>
        <taxon>Pseudomonadati</taxon>
        <taxon>Pseudomonadota</taxon>
        <taxon>Gammaproteobacteria</taxon>
        <taxon>Legionellales</taxon>
        <taxon>Legionellaceae</taxon>
        <taxon>Legionella</taxon>
    </lineage>
</organism>
<dbReference type="RefSeq" id="WP_115301661.1">
    <property type="nucleotide sequence ID" value="NZ_CAAAHO010000006.1"/>
</dbReference>
<gene>
    <name evidence="1" type="ORF">NCTC13315_00394</name>
</gene>
<reference evidence="1 2" key="1">
    <citation type="submission" date="2018-06" db="EMBL/GenBank/DDBJ databases">
        <authorList>
            <consortium name="Pathogen Informatics"/>
            <person name="Doyle S."/>
        </authorList>
    </citation>
    <scope>NUCLEOTIDE SEQUENCE [LARGE SCALE GENOMIC DNA]</scope>
    <source>
        <strain evidence="1 2">NCTC13315</strain>
    </source>
</reference>
<proteinExistence type="predicted"/>
<name>A0A378HYT3_9GAMM</name>
<dbReference type="EMBL" id="UGNV01000001">
    <property type="protein sequence ID" value="STX27873.1"/>
    <property type="molecule type" value="Genomic_DNA"/>
</dbReference>
<evidence type="ECO:0000313" key="1">
    <source>
        <dbReference type="EMBL" id="STX27873.1"/>
    </source>
</evidence>
<dbReference type="Proteomes" id="UP000254968">
    <property type="component" value="Unassembled WGS sequence"/>
</dbReference>